<evidence type="ECO:0000313" key="2">
    <source>
        <dbReference type="EMBL" id="EHB18534.1"/>
    </source>
</evidence>
<sequence length="240" mass="26399">MESPMEPSGVEQEPGAVRLLDLPWEDVLLPHVLSRVPLRQLLRLQRFSRAFRALVQLHLAGLRRFDAAQVSPAPGDPGCPRLRRLSPAHCDWVDGLALRGPAGRCPALEELALTACRQLKDEAIVYLAQRRGAGLRSLSLAVNANVGDTAVQELARNCPRLEHLDLTGCLRVGSDGVRTLAEYCPALLSLRVRHCHHVAEPSLSRLRKRGVDIDVEPPLHQALVLLQDMAGFAPFVNLQV</sequence>
<proteinExistence type="predicted"/>
<dbReference type="STRING" id="10181.G5CAH3"/>
<keyword evidence="1" id="KW-0833">Ubl conjugation pathway</keyword>
<dbReference type="GO" id="GO:0031146">
    <property type="term" value="P:SCF-dependent proteasomal ubiquitin-dependent protein catabolic process"/>
    <property type="evidence" value="ECO:0007669"/>
    <property type="project" value="TreeGrafter"/>
</dbReference>
<dbReference type="eggNOG" id="KOG1947">
    <property type="taxonomic scope" value="Eukaryota"/>
</dbReference>
<dbReference type="InterPro" id="IPR032675">
    <property type="entry name" value="LRR_dom_sf"/>
</dbReference>
<dbReference type="InParanoid" id="G5CAH3"/>
<dbReference type="InterPro" id="IPR036047">
    <property type="entry name" value="F-box-like_dom_sf"/>
</dbReference>
<protein>
    <submittedName>
        <fullName evidence="2">F-box only protein 37</fullName>
    </submittedName>
</protein>
<accession>G5CAH3</accession>
<dbReference type="SUPFAM" id="SSF52047">
    <property type="entry name" value="RNI-like"/>
    <property type="match status" value="1"/>
</dbReference>
<gene>
    <name evidence="2" type="ORF">GW7_15902</name>
</gene>
<dbReference type="AlphaFoldDB" id="G5CAH3"/>
<name>G5CAH3_HETGA</name>
<dbReference type="PANTHER" id="PTHR13318:SF190">
    <property type="entry name" value="PARTNER OF PAIRED, ISOFORM B"/>
    <property type="match status" value="1"/>
</dbReference>
<evidence type="ECO:0000256" key="1">
    <source>
        <dbReference type="ARBA" id="ARBA00022786"/>
    </source>
</evidence>
<dbReference type="CDD" id="cd22126">
    <property type="entry name" value="F-box_FBXL15"/>
    <property type="match status" value="1"/>
</dbReference>
<dbReference type="PANTHER" id="PTHR13318">
    <property type="entry name" value="PARTNER OF PAIRED, ISOFORM B-RELATED"/>
    <property type="match status" value="1"/>
</dbReference>
<dbReference type="FunCoup" id="G5CAH3">
    <property type="interactions" value="90"/>
</dbReference>
<dbReference type="SMART" id="SM00367">
    <property type="entry name" value="LRR_CC"/>
    <property type="match status" value="5"/>
</dbReference>
<reference evidence="2 3" key="1">
    <citation type="journal article" date="2011" name="Nature">
        <title>Genome sequencing reveals insights into physiology and longevity of the naked mole rat.</title>
        <authorList>
            <person name="Kim E.B."/>
            <person name="Fang X."/>
            <person name="Fushan A.A."/>
            <person name="Huang Z."/>
            <person name="Lobanov A.V."/>
            <person name="Han L."/>
            <person name="Marino S.M."/>
            <person name="Sun X."/>
            <person name="Turanov A.A."/>
            <person name="Yang P."/>
            <person name="Yim S.H."/>
            <person name="Zhao X."/>
            <person name="Kasaikina M.V."/>
            <person name="Stoletzki N."/>
            <person name="Peng C."/>
            <person name="Polak P."/>
            <person name="Xiong Z."/>
            <person name="Kiezun A."/>
            <person name="Zhu Y."/>
            <person name="Chen Y."/>
            <person name="Kryukov G.V."/>
            <person name="Zhang Q."/>
            <person name="Peshkin L."/>
            <person name="Yang L."/>
            <person name="Bronson R.T."/>
            <person name="Buffenstein R."/>
            <person name="Wang B."/>
            <person name="Han C."/>
            <person name="Li Q."/>
            <person name="Chen L."/>
            <person name="Zhao W."/>
            <person name="Sunyaev S.R."/>
            <person name="Park T.J."/>
            <person name="Zhang G."/>
            <person name="Wang J."/>
            <person name="Gladyshev V.N."/>
        </authorList>
    </citation>
    <scope>NUCLEOTIDE SEQUENCE [LARGE SCALE GENOMIC DNA]</scope>
</reference>
<dbReference type="SUPFAM" id="SSF81383">
    <property type="entry name" value="F-box domain"/>
    <property type="match status" value="1"/>
</dbReference>
<dbReference type="EMBL" id="JH174169">
    <property type="protein sequence ID" value="EHB18534.1"/>
    <property type="molecule type" value="Genomic_DNA"/>
</dbReference>
<dbReference type="InterPro" id="IPR006553">
    <property type="entry name" value="Leu-rich_rpt_Cys-con_subtyp"/>
</dbReference>
<organism evidence="2 3">
    <name type="scientific">Heterocephalus glaber</name>
    <name type="common">Naked mole rat</name>
    <dbReference type="NCBI Taxonomy" id="10181"/>
    <lineage>
        <taxon>Eukaryota</taxon>
        <taxon>Metazoa</taxon>
        <taxon>Chordata</taxon>
        <taxon>Craniata</taxon>
        <taxon>Vertebrata</taxon>
        <taxon>Euteleostomi</taxon>
        <taxon>Mammalia</taxon>
        <taxon>Eutheria</taxon>
        <taxon>Euarchontoglires</taxon>
        <taxon>Glires</taxon>
        <taxon>Rodentia</taxon>
        <taxon>Hystricomorpha</taxon>
        <taxon>Bathyergidae</taxon>
        <taxon>Heterocephalus</taxon>
    </lineage>
</organism>
<dbReference type="Proteomes" id="UP000006813">
    <property type="component" value="Unassembled WGS sequence"/>
</dbReference>
<dbReference type="Gene3D" id="3.80.10.10">
    <property type="entry name" value="Ribonuclease Inhibitor"/>
    <property type="match status" value="1"/>
</dbReference>
<dbReference type="GO" id="GO:0019005">
    <property type="term" value="C:SCF ubiquitin ligase complex"/>
    <property type="evidence" value="ECO:0007669"/>
    <property type="project" value="TreeGrafter"/>
</dbReference>
<evidence type="ECO:0000313" key="3">
    <source>
        <dbReference type="Proteomes" id="UP000006813"/>
    </source>
</evidence>